<feature type="domain" description="Mycothiol-dependent maleylpyruvate isomerase metal-binding" evidence="1">
    <location>
        <begin position="5"/>
        <end position="119"/>
    </location>
</feature>
<reference evidence="2 3" key="1">
    <citation type="submission" date="2019-03" db="EMBL/GenBank/DDBJ databases">
        <title>Genomic Encyclopedia of Type Strains, Phase IV (KMG-IV): sequencing the most valuable type-strain genomes for metagenomic binning, comparative biology and taxonomic classification.</title>
        <authorList>
            <person name="Goeker M."/>
        </authorList>
    </citation>
    <scope>NUCLEOTIDE SEQUENCE [LARGE SCALE GENOMIC DNA]</scope>
    <source>
        <strain evidence="2 3">DSM 45775</strain>
    </source>
</reference>
<protein>
    <submittedName>
        <fullName evidence="2">Uncharacterized protein (TIGR03086 family)</fullName>
    </submittedName>
</protein>
<dbReference type="InterPro" id="IPR017517">
    <property type="entry name" value="Maleyloyr_isom"/>
</dbReference>
<dbReference type="SUPFAM" id="SSF109854">
    <property type="entry name" value="DinB/YfiT-like putative metalloenzymes"/>
    <property type="match status" value="1"/>
</dbReference>
<dbReference type="Gene3D" id="1.20.120.450">
    <property type="entry name" value="dinb family like domain"/>
    <property type="match status" value="1"/>
</dbReference>
<dbReference type="InterPro" id="IPR034660">
    <property type="entry name" value="DinB/YfiT-like"/>
</dbReference>
<proteinExistence type="predicted"/>
<dbReference type="Pfam" id="PF11716">
    <property type="entry name" value="MDMPI_N"/>
    <property type="match status" value="1"/>
</dbReference>
<dbReference type="OrthoDB" id="5185819at2"/>
<dbReference type="GO" id="GO:0046872">
    <property type="term" value="F:metal ion binding"/>
    <property type="evidence" value="ECO:0007669"/>
    <property type="project" value="InterPro"/>
</dbReference>
<dbReference type="NCBIfam" id="TIGR03086">
    <property type="entry name" value="TIGR03086 family metal-binding protein"/>
    <property type="match status" value="1"/>
</dbReference>
<dbReference type="NCBIfam" id="TIGR03083">
    <property type="entry name" value="maleylpyruvate isomerase family mycothiol-dependent enzyme"/>
    <property type="match status" value="1"/>
</dbReference>
<accession>A0A4R6VHG2</accession>
<dbReference type="InterPro" id="IPR017520">
    <property type="entry name" value="CHP03086"/>
</dbReference>
<comment type="caution">
    <text evidence="2">The sequence shown here is derived from an EMBL/GenBank/DDBJ whole genome shotgun (WGS) entry which is preliminary data.</text>
</comment>
<sequence>MDIDLRPAARALGTLVTAVDDERLADPTPCTAWSVGDLLDHLDVVAAGFTTLAGGAEKPGDGPWDAGRRAALADALAVMADAWRDPAAWQGVAGPPELPRPTWGRIGLTELVVHAWDLARVLDRPAPDLPDDLLRVTLAHVEAFVPQAPLPELWGTPVALGADAPLWDRVVAGTGRRP</sequence>
<organism evidence="2 3">
    <name type="scientific">Actinomycetospora succinea</name>
    <dbReference type="NCBI Taxonomy" id="663603"/>
    <lineage>
        <taxon>Bacteria</taxon>
        <taxon>Bacillati</taxon>
        <taxon>Actinomycetota</taxon>
        <taxon>Actinomycetes</taxon>
        <taxon>Pseudonocardiales</taxon>
        <taxon>Pseudonocardiaceae</taxon>
        <taxon>Actinomycetospora</taxon>
    </lineage>
</organism>
<evidence type="ECO:0000259" key="1">
    <source>
        <dbReference type="Pfam" id="PF11716"/>
    </source>
</evidence>
<gene>
    <name evidence="2" type="ORF">EV188_102138</name>
</gene>
<evidence type="ECO:0000313" key="3">
    <source>
        <dbReference type="Proteomes" id="UP000295705"/>
    </source>
</evidence>
<dbReference type="Proteomes" id="UP000295705">
    <property type="component" value="Unassembled WGS sequence"/>
</dbReference>
<dbReference type="InterPro" id="IPR024344">
    <property type="entry name" value="MDMPI_metal-binding"/>
</dbReference>
<evidence type="ECO:0000313" key="2">
    <source>
        <dbReference type="EMBL" id="TDQ62484.1"/>
    </source>
</evidence>
<name>A0A4R6VHG2_9PSEU</name>
<dbReference type="RefSeq" id="WP_133825558.1">
    <property type="nucleotide sequence ID" value="NZ_BAABHR010000007.1"/>
</dbReference>
<keyword evidence="3" id="KW-1185">Reference proteome</keyword>
<dbReference type="AlphaFoldDB" id="A0A4R6VHG2"/>
<dbReference type="EMBL" id="SNYO01000002">
    <property type="protein sequence ID" value="TDQ62484.1"/>
    <property type="molecule type" value="Genomic_DNA"/>
</dbReference>